<evidence type="ECO:0000259" key="2">
    <source>
        <dbReference type="Pfam" id="PF22073"/>
    </source>
</evidence>
<evidence type="ECO:0000256" key="1">
    <source>
        <dbReference type="SAM" id="MobiDB-lite"/>
    </source>
</evidence>
<dbReference type="Pfam" id="PF22073">
    <property type="entry name" value="Cep192_D4"/>
    <property type="match status" value="1"/>
</dbReference>
<reference evidence="3 4" key="2">
    <citation type="journal article" date="2019" name="G3 (Bethesda)">
        <title>Hybrid Assembly of the Genome of the Entomopathogenic Nematode Steinernema carpocapsae Identifies the X-Chromosome.</title>
        <authorList>
            <person name="Serra L."/>
            <person name="Macchietto M."/>
            <person name="Macias-Munoz A."/>
            <person name="McGill C.J."/>
            <person name="Rodriguez I.M."/>
            <person name="Rodriguez B."/>
            <person name="Murad R."/>
            <person name="Mortazavi A."/>
        </authorList>
    </citation>
    <scope>NUCLEOTIDE SEQUENCE [LARGE SCALE GENOMIC DNA]</scope>
    <source>
        <strain evidence="3 4">ALL</strain>
    </source>
</reference>
<dbReference type="GO" id="GO:0090307">
    <property type="term" value="P:mitotic spindle assembly"/>
    <property type="evidence" value="ECO:0007669"/>
    <property type="project" value="TreeGrafter"/>
</dbReference>
<dbReference type="EMBL" id="AZBU02000002">
    <property type="protein sequence ID" value="TKR96305.1"/>
    <property type="molecule type" value="Genomic_DNA"/>
</dbReference>
<dbReference type="GO" id="GO:0005814">
    <property type="term" value="C:centriole"/>
    <property type="evidence" value="ECO:0007669"/>
    <property type="project" value="TreeGrafter"/>
</dbReference>
<evidence type="ECO:0000313" key="4">
    <source>
        <dbReference type="Proteomes" id="UP000298663"/>
    </source>
</evidence>
<dbReference type="InterPro" id="IPR054090">
    <property type="entry name" value="Cep192_Spd-2-like_dom"/>
</dbReference>
<feature type="domain" description="Cep192/Spd-2-like" evidence="2">
    <location>
        <begin position="313"/>
        <end position="412"/>
    </location>
</feature>
<evidence type="ECO:0000313" key="3">
    <source>
        <dbReference type="EMBL" id="TKR96305.1"/>
    </source>
</evidence>
<dbReference type="Gene3D" id="2.60.40.10">
    <property type="entry name" value="Immunoglobulins"/>
    <property type="match status" value="1"/>
</dbReference>
<keyword evidence="4" id="KW-1185">Reference proteome</keyword>
<dbReference type="GO" id="GO:0000242">
    <property type="term" value="C:pericentriolar material"/>
    <property type="evidence" value="ECO:0007669"/>
    <property type="project" value="TreeGrafter"/>
</dbReference>
<dbReference type="GO" id="GO:0071539">
    <property type="term" value="P:protein localization to centrosome"/>
    <property type="evidence" value="ECO:0007669"/>
    <property type="project" value="InterPro"/>
</dbReference>
<dbReference type="AlphaFoldDB" id="A0A4V6A6V8"/>
<sequence length="579" mass="64612">MTGKTNKRTQTPSWSLDPNQLRDLHNVLNSKSSSSNLDLSRVTLLSRFDGSKRLSNCLERENRQDRDSGDSSGSWLVNQLRLDQEPHRATVGHSSSAEESPSTVNLCSVRGPRISNPLSQTGLPHESEDMHKSSTVRDSGFNSGSGHSSIPLDNRSATFGHESRSDASFCLDALHDKHICPNIDEKVNRQKETLAAASRLCSLRGPRTSSPLSQRYASQLSKDRNTLCSRSSVPLEPRRATFAYEPISDVTFDRNFFKDESIVSTIHGNVNRFNETSATVSSCRDLSRFIVPGPKTSNPQKNVLEEDGRRLSTIRLSQSTLYFGFVGVQDIAQKEVTIENFGNVAGRFSLTIKGSSAFKAEESRIKIPAKSQATLSVSFTPNKVGNDFQATLELRTTECEKTYKILLLGHGGTAEIDIIGGLKTLRGYEIPLQGSNSTSFSVKNIGQRSAFVLIKFYDAKEKQINLTSSKLDRAYVLKPTWEQEIPISASFLKDVRILVFWGEEAQRQRMKALGYKCDENMDFTGGRFLGEAAENPKIKFVNCKDEIQVFKQQQRKITLKAKKMCLNREESEFLDPTLL</sequence>
<feature type="compositionally biased region" description="Polar residues" evidence="1">
    <location>
        <begin position="136"/>
        <end position="148"/>
    </location>
</feature>
<dbReference type="InterPro" id="IPR039103">
    <property type="entry name" value="Spd-2/CEP192"/>
</dbReference>
<protein>
    <recommendedName>
        <fullName evidence="2">Cep192/Spd-2-like domain-containing protein</fullName>
    </recommendedName>
</protein>
<reference evidence="3 4" key="1">
    <citation type="journal article" date="2015" name="Genome Biol.">
        <title>Comparative genomics of Steinernema reveals deeply conserved gene regulatory networks.</title>
        <authorList>
            <person name="Dillman A.R."/>
            <person name="Macchietto M."/>
            <person name="Porter C.F."/>
            <person name="Rogers A."/>
            <person name="Williams B."/>
            <person name="Antoshechkin I."/>
            <person name="Lee M.M."/>
            <person name="Goodwin Z."/>
            <person name="Lu X."/>
            <person name="Lewis E.E."/>
            <person name="Goodrich-Blair H."/>
            <person name="Stock S.P."/>
            <person name="Adams B.J."/>
            <person name="Sternberg P.W."/>
            <person name="Mortazavi A."/>
        </authorList>
    </citation>
    <scope>NUCLEOTIDE SEQUENCE [LARGE SCALE GENOMIC DNA]</scope>
    <source>
        <strain evidence="3 4">ALL</strain>
    </source>
</reference>
<dbReference type="GO" id="GO:0005737">
    <property type="term" value="C:cytoplasm"/>
    <property type="evidence" value="ECO:0007669"/>
    <property type="project" value="TreeGrafter"/>
</dbReference>
<gene>
    <name evidence="3" type="ORF">L596_010345</name>
</gene>
<organism evidence="3 4">
    <name type="scientific">Steinernema carpocapsae</name>
    <name type="common">Entomopathogenic nematode</name>
    <dbReference type="NCBI Taxonomy" id="34508"/>
    <lineage>
        <taxon>Eukaryota</taxon>
        <taxon>Metazoa</taxon>
        <taxon>Ecdysozoa</taxon>
        <taxon>Nematoda</taxon>
        <taxon>Chromadorea</taxon>
        <taxon>Rhabditida</taxon>
        <taxon>Tylenchina</taxon>
        <taxon>Panagrolaimomorpha</taxon>
        <taxon>Strongyloidoidea</taxon>
        <taxon>Steinernematidae</taxon>
        <taxon>Steinernema</taxon>
    </lineage>
</organism>
<dbReference type="Proteomes" id="UP000298663">
    <property type="component" value="Unassembled WGS sequence"/>
</dbReference>
<dbReference type="InterPro" id="IPR013783">
    <property type="entry name" value="Ig-like_fold"/>
</dbReference>
<dbReference type="GO" id="GO:0051298">
    <property type="term" value="P:centrosome duplication"/>
    <property type="evidence" value="ECO:0007669"/>
    <property type="project" value="InterPro"/>
</dbReference>
<feature type="compositionally biased region" description="Polar residues" evidence="1">
    <location>
        <begin position="92"/>
        <end position="106"/>
    </location>
</feature>
<dbReference type="GO" id="GO:0090222">
    <property type="term" value="P:centrosome-templated microtubule nucleation"/>
    <property type="evidence" value="ECO:0007669"/>
    <property type="project" value="InterPro"/>
</dbReference>
<name>A0A4V6A6V8_STECR</name>
<dbReference type="PANTHER" id="PTHR16029:SF11">
    <property type="entry name" value="CENTROSOMAL PROTEIN OF 192 KDA"/>
    <property type="match status" value="1"/>
</dbReference>
<comment type="caution">
    <text evidence="3">The sequence shown here is derived from an EMBL/GenBank/DDBJ whole genome shotgun (WGS) entry which is preliminary data.</text>
</comment>
<proteinExistence type="predicted"/>
<dbReference type="GO" id="GO:0019901">
    <property type="term" value="F:protein kinase binding"/>
    <property type="evidence" value="ECO:0007669"/>
    <property type="project" value="TreeGrafter"/>
</dbReference>
<dbReference type="PANTHER" id="PTHR16029">
    <property type="entry name" value="CENTROSOMAL PROTEIN OF 192 KDA"/>
    <property type="match status" value="1"/>
</dbReference>
<accession>A0A4V6A6V8</accession>
<dbReference type="OrthoDB" id="5799239at2759"/>
<feature type="region of interest" description="Disordered" evidence="1">
    <location>
        <begin position="86"/>
        <end position="150"/>
    </location>
</feature>